<dbReference type="AlphaFoldDB" id="A0AAE3AYJ4"/>
<dbReference type="EMBL" id="JAJEQF010000029">
    <property type="protein sequence ID" value="MCC2168173.1"/>
    <property type="molecule type" value="Genomic_DNA"/>
</dbReference>
<dbReference type="RefSeq" id="WP_308728524.1">
    <property type="nucleotide sequence ID" value="NZ_JAJEQF010000029.1"/>
</dbReference>
<protein>
    <submittedName>
        <fullName evidence="1">Uncharacterized protein</fullName>
    </submittedName>
</protein>
<keyword evidence="2" id="KW-1185">Reference proteome</keyword>
<gene>
    <name evidence="1" type="ORF">LKD45_10820</name>
</gene>
<reference evidence="1 2" key="1">
    <citation type="submission" date="2021-10" db="EMBL/GenBank/DDBJ databases">
        <title>Anaerobic single-cell dispensing facilitates the cultivation of human gut bacteria.</title>
        <authorList>
            <person name="Afrizal A."/>
        </authorList>
    </citation>
    <scope>NUCLEOTIDE SEQUENCE [LARGE SCALE GENOMIC DNA]</scope>
    <source>
        <strain evidence="1 2">CLA-AA-H244</strain>
    </source>
</reference>
<dbReference type="Proteomes" id="UP001199355">
    <property type="component" value="Unassembled WGS sequence"/>
</dbReference>
<name>A0AAE3AYJ4_9FIRM</name>
<evidence type="ECO:0000313" key="1">
    <source>
        <dbReference type="EMBL" id="MCC2168173.1"/>
    </source>
</evidence>
<sequence length="157" mass="18134">MDEEMIKSFAENQRRTSTLLIDVIKEAAERLEDILKDSPMVIAYTGMNLKNDDGEVLRKERIDETLRPTEDLTCLTSRTAGEIDYQKYISELCMMRKSAEPDSPMRVRSAEARIKKRVIEELMETVLLLEKNEMEAASEKLDKLSELCCFINKKGQH</sequence>
<proteinExistence type="predicted"/>
<accession>A0AAE3AYJ4</accession>
<evidence type="ECO:0000313" key="2">
    <source>
        <dbReference type="Proteomes" id="UP001199355"/>
    </source>
</evidence>
<organism evidence="1 2">
    <name type="scientific">Gallintestinimicrobium propionicum</name>
    <dbReference type="NCBI Taxonomy" id="2981770"/>
    <lineage>
        <taxon>Bacteria</taxon>
        <taxon>Bacillati</taxon>
        <taxon>Bacillota</taxon>
        <taxon>Clostridia</taxon>
        <taxon>Lachnospirales</taxon>
        <taxon>Lachnospiraceae</taxon>
        <taxon>Gallintestinimicrobium</taxon>
    </lineage>
</organism>
<comment type="caution">
    <text evidence="1">The sequence shown here is derived from an EMBL/GenBank/DDBJ whole genome shotgun (WGS) entry which is preliminary data.</text>
</comment>